<keyword evidence="1" id="KW-0812">Transmembrane</keyword>
<keyword evidence="3" id="KW-1185">Reference proteome</keyword>
<reference evidence="2 3" key="1">
    <citation type="journal article" date="2017" name="Int. J. Parasitol.">
        <title>The genome of the protozoan parasite Cystoisospora suis and a reverse vaccinology approach to identify vaccine candidates.</title>
        <authorList>
            <person name="Palmieri N."/>
            <person name="Shrestha A."/>
            <person name="Ruttkowski B."/>
            <person name="Beck T."/>
            <person name="Vogl C."/>
            <person name="Tomley F."/>
            <person name="Blake D.P."/>
            <person name="Joachim A."/>
        </authorList>
    </citation>
    <scope>NUCLEOTIDE SEQUENCE [LARGE SCALE GENOMIC DNA]</scope>
    <source>
        <strain evidence="2 3">Wien I</strain>
    </source>
</reference>
<dbReference type="RefSeq" id="XP_067917523.1">
    <property type="nucleotide sequence ID" value="XM_068070505.1"/>
</dbReference>
<sequence length="70" mass="7888">MVVFSPCFSLSPCRRRRKYSVVVRTGILVCVCTYISMYLYISISICMLSTVSIVGIRMFVCCSSLICVND</sequence>
<evidence type="ECO:0000313" key="2">
    <source>
        <dbReference type="EMBL" id="PHJ15791.1"/>
    </source>
</evidence>
<dbReference type="EMBL" id="MIGC01007321">
    <property type="protein sequence ID" value="PHJ15791.1"/>
    <property type="molecule type" value="Genomic_DNA"/>
</dbReference>
<protein>
    <recommendedName>
        <fullName evidence="4">Transmembrane protein</fullName>
    </recommendedName>
</protein>
<feature type="transmembrane region" description="Helical" evidence="1">
    <location>
        <begin position="21"/>
        <end position="41"/>
    </location>
</feature>
<feature type="transmembrane region" description="Helical" evidence="1">
    <location>
        <begin position="47"/>
        <end position="68"/>
    </location>
</feature>
<keyword evidence="1" id="KW-1133">Transmembrane helix</keyword>
<gene>
    <name evidence="2" type="ORF">CSUI_010401</name>
</gene>
<keyword evidence="1" id="KW-0472">Membrane</keyword>
<name>A0A2C6JBL0_9APIC</name>
<evidence type="ECO:0000313" key="3">
    <source>
        <dbReference type="Proteomes" id="UP000221165"/>
    </source>
</evidence>
<dbReference type="AlphaFoldDB" id="A0A2C6JBL0"/>
<comment type="caution">
    <text evidence="2">The sequence shown here is derived from an EMBL/GenBank/DDBJ whole genome shotgun (WGS) entry which is preliminary data.</text>
</comment>
<proteinExistence type="predicted"/>
<accession>A0A2C6JBL0</accession>
<dbReference type="GeneID" id="94433716"/>
<dbReference type="VEuPathDB" id="ToxoDB:CSUI_010401"/>
<dbReference type="Proteomes" id="UP000221165">
    <property type="component" value="Unassembled WGS sequence"/>
</dbReference>
<evidence type="ECO:0008006" key="4">
    <source>
        <dbReference type="Google" id="ProtNLM"/>
    </source>
</evidence>
<organism evidence="2 3">
    <name type="scientific">Cystoisospora suis</name>
    <dbReference type="NCBI Taxonomy" id="483139"/>
    <lineage>
        <taxon>Eukaryota</taxon>
        <taxon>Sar</taxon>
        <taxon>Alveolata</taxon>
        <taxon>Apicomplexa</taxon>
        <taxon>Conoidasida</taxon>
        <taxon>Coccidia</taxon>
        <taxon>Eucoccidiorida</taxon>
        <taxon>Eimeriorina</taxon>
        <taxon>Sarcocystidae</taxon>
        <taxon>Cystoisospora</taxon>
    </lineage>
</organism>
<evidence type="ECO:0000256" key="1">
    <source>
        <dbReference type="SAM" id="Phobius"/>
    </source>
</evidence>